<dbReference type="GO" id="GO:0006152">
    <property type="term" value="P:purine nucleoside catabolic process"/>
    <property type="evidence" value="ECO:0007669"/>
    <property type="project" value="TreeGrafter"/>
</dbReference>
<dbReference type="InterPro" id="IPR001910">
    <property type="entry name" value="Inosine/uridine_hydrolase_dom"/>
</dbReference>
<keyword evidence="7" id="KW-1185">Reference proteome</keyword>
<dbReference type="Proteomes" id="UP000223828">
    <property type="component" value="Unassembled WGS sequence"/>
</dbReference>
<accession>A0A2C6WCD9</accession>
<dbReference type="OrthoDB" id="9797882at2"/>
<name>A0A2C6WCD9_9STAP</name>
<dbReference type="GO" id="GO:0005829">
    <property type="term" value="C:cytosol"/>
    <property type="evidence" value="ECO:0007669"/>
    <property type="project" value="TreeGrafter"/>
</dbReference>
<dbReference type="PROSITE" id="PS01247">
    <property type="entry name" value="IUNH"/>
    <property type="match status" value="1"/>
</dbReference>
<dbReference type="EMBL" id="MRZN01000032">
    <property type="protein sequence ID" value="PHK48538.1"/>
    <property type="molecule type" value="Genomic_DNA"/>
</dbReference>
<keyword evidence="1 4" id="KW-0378">Hydrolase</keyword>
<reference evidence="4" key="1">
    <citation type="journal article" date="2017" name="Appl. Environ. Microbiol.">
        <title>Staphylococcus edaphicus sp. nov., isolated in Antarctica, harbours mecC gene and genomic islands with suspected role in adaptation to extreme environment.</title>
        <authorList>
            <person name="Pantucek R."/>
            <person name="Sedlacek I."/>
            <person name="Indrakova A."/>
            <person name="Vrbovska V."/>
            <person name="Maslanova I."/>
            <person name="Kovarovic V."/>
            <person name="Svec P."/>
            <person name="Kralova S."/>
            <person name="Kristofova L."/>
            <person name="Keklakova J."/>
            <person name="Petras P."/>
            <person name="Doskar J."/>
        </authorList>
    </citation>
    <scope>NUCLEOTIDE SEQUENCE</scope>
    <source>
        <strain evidence="4">CCM 8730</strain>
    </source>
</reference>
<dbReference type="Gene3D" id="3.90.245.10">
    <property type="entry name" value="Ribonucleoside hydrolase-like"/>
    <property type="match status" value="1"/>
</dbReference>
<dbReference type="GO" id="GO:0008477">
    <property type="term" value="F:purine nucleosidase activity"/>
    <property type="evidence" value="ECO:0007669"/>
    <property type="project" value="TreeGrafter"/>
</dbReference>
<sequence length="315" mass="34307">MSKKIIMDCDPGHDDAIALILAGAQNSSLDILAVTTVAGNQSVEKNTKNALNVLEVMGRGDINVSVGATRPLLKPASFASEIHGDSGLDGPKLPEVPALKPTQKQAVDVIIETLKQSEEPVTLVATGPLTNIATVLIKEPNITQYIDSITIMGGGTFGNWTPTAEFNIWVDAEAAKRVFESGVRINVFGLDVTHQVLATDQVIGGFREIHNPIADFVVELLEFFKSTYKTHFNMDGGPIHDACTVLYLMEPELFTMQHTHIDIEHQSLLTYGTMSIDLNDVTNKEKNAFFATAVNVPKVWKLMNKMLASYGKNNS</sequence>
<evidence type="ECO:0000313" key="6">
    <source>
        <dbReference type="Proteomes" id="UP000223828"/>
    </source>
</evidence>
<organism evidence="4 6">
    <name type="scientific">Staphylococcus edaphicus</name>
    <dbReference type="NCBI Taxonomy" id="1955013"/>
    <lineage>
        <taxon>Bacteria</taxon>
        <taxon>Bacillati</taxon>
        <taxon>Bacillota</taxon>
        <taxon>Bacilli</taxon>
        <taxon>Bacillales</taxon>
        <taxon>Staphylococcaceae</taxon>
        <taxon>Staphylococcus</taxon>
    </lineage>
</organism>
<dbReference type="InterPro" id="IPR023186">
    <property type="entry name" value="IUNH"/>
</dbReference>
<dbReference type="InterPro" id="IPR015910">
    <property type="entry name" value="I/U_nuclsd_hydro_CS"/>
</dbReference>
<dbReference type="SUPFAM" id="SSF53590">
    <property type="entry name" value="Nucleoside hydrolase"/>
    <property type="match status" value="1"/>
</dbReference>
<evidence type="ECO:0000256" key="2">
    <source>
        <dbReference type="ARBA" id="ARBA00023295"/>
    </source>
</evidence>
<dbReference type="InterPro" id="IPR036452">
    <property type="entry name" value="Ribo_hydro-like"/>
</dbReference>
<evidence type="ECO:0000259" key="3">
    <source>
        <dbReference type="Pfam" id="PF01156"/>
    </source>
</evidence>
<dbReference type="Proteomes" id="UP001056588">
    <property type="component" value="Chromosome"/>
</dbReference>
<dbReference type="PANTHER" id="PTHR12304">
    <property type="entry name" value="INOSINE-URIDINE PREFERRING NUCLEOSIDE HYDROLASE"/>
    <property type="match status" value="1"/>
</dbReference>
<evidence type="ECO:0000313" key="4">
    <source>
        <dbReference type="EMBL" id="PHK48538.1"/>
    </source>
</evidence>
<protein>
    <submittedName>
        <fullName evidence="4">Nucleoside hydrolase</fullName>
    </submittedName>
</protein>
<dbReference type="AlphaFoldDB" id="A0A2C6WCD9"/>
<dbReference type="Pfam" id="PF01156">
    <property type="entry name" value="IU_nuc_hydro"/>
    <property type="match status" value="1"/>
</dbReference>
<evidence type="ECO:0000313" key="7">
    <source>
        <dbReference type="Proteomes" id="UP001056588"/>
    </source>
</evidence>
<dbReference type="EMBL" id="CP093217">
    <property type="protein sequence ID" value="UQW81847.1"/>
    <property type="molecule type" value="Genomic_DNA"/>
</dbReference>
<dbReference type="CDD" id="cd02651">
    <property type="entry name" value="nuc_hydro_IU_UC_XIUA"/>
    <property type="match status" value="1"/>
</dbReference>
<dbReference type="PANTHER" id="PTHR12304:SF4">
    <property type="entry name" value="URIDINE NUCLEOSIDASE"/>
    <property type="match status" value="1"/>
</dbReference>
<dbReference type="RefSeq" id="WP_099091377.1">
    <property type="nucleotide sequence ID" value="NZ_CP093217.1"/>
</dbReference>
<proteinExistence type="predicted"/>
<gene>
    <name evidence="4" type="ORF">BTJ66_13065</name>
    <name evidence="5" type="ORF">MNY58_01650</name>
</gene>
<dbReference type="GO" id="GO:0045437">
    <property type="term" value="F:uridine nucleosidase activity"/>
    <property type="evidence" value="ECO:0007669"/>
    <property type="project" value="UniProtKB-ARBA"/>
</dbReference>
<feature type="domain" description="Inosine/uridine-preferring nucleoside hydrolase" evidence="3">
    <location>
        <begin position="5"/>
        <end position="301"/>
    </location>
</feature>
<reference evidence="6" key="2">
    <citation type="submission" date="2017-10" db="EMBL/GenBank/DDBJ databases">
        <title>Staphylococcus edaphicus sp. nov., isolated in Antarctica, harbouring mecC gene and genomic islands essential in adaptation to extreme environment.</title>
        <authorList>
            <person name="Pantucek R."/>
            <person name="Sedlacek I."/>
            <person name="Indrakova A."/>
            <person name="Vrbovska V."/>
            <person name="Maslanova I."/>
            <person name="Kovarovic V."/>
            <person name="Svec P."/>
            <person name="Kralova S."/>
            <person name="Kristofova L."/>
            <person name="Keklakova J."/>
            <person name="Petras P."/>
            <person name="Doskar J."/>
        </authorList>
    </citation>
    <scope>NUCLEOTIDE SEQUENCE [LARGE SCALE GENOMIC DNA]</scope>
    <source>
        <strain evidence="6">CCM 5085</strain>
    </source>
</reference>
<reference evidence="5" key="4">
    <citation type="submission" date="2022-03" db="EMBL/GenBank/DDBJ databases">
        <title>Complete Genome Sequence of Staphylococcus edaphicus strain CCM 8731.</title>
        <authorList>
            <person name="Rimmer C.O."/>
            <person name="Thomas J.C."/>
        </authorList>
    </citation>
    <scope>NUCLEOTIDE SEQUENCE</scope>
    <source>
        <strain evidence="5">CCM 8731</strain>
    </source>
</reference>
<evidence type="ECO:0000313" key="5">
    <source>
        <dbReference type="EMBL" id="UQW81847.1"/>
    </source>
</evidence>
<keyword evidence="2" id="KW-0326">Glycosidase</keyword>
<evidence type="ECO:0000256" key="1">
    <source>
        <dbReference type="ARBA" id="ARBA00022801"/>
    </source>
</evidence>
<reference evidence="4" key="3">
    <citation type="submission" date="2017-10" db="EMBL/GenBank/DDBJ databases">
        <authorList>
            <person name="Vrbovska V."/>
            <person name="Kovarovic V."/>
            <person name="Indrakova A."/>
        </authorList>
    </citation>
    <scope>NUCLEOTIDE SEQUENCE</scope>
    <source>
        <strain evidence="4">CCM 8730</strain>
    </source>
</reference>